<gene>
    <name evidence="1" type="ORF">QE152_g32640</name>
</gene>
<proteinExistence type="predicted"/>
<name>A0AAW1IYT1_POPJA</name>
<dbReference type="EMBL" id="JASPKY010000485">
    <property type="protein sequence ID" value="KAK9695325.1"/>
    <property type="molecule type" value="Genomic_DNA"/>
</dbReference>
<protein>
    <submittedName>
        <fullName evidence="1">Uncharacterized protein</fullName>
    </submittedName>
</protein>
<organism evidence="1 2">
    <name type="scientific">Popillia japonica</name>
    <name type="common">Japanese beetle</name>
    <dbReference type="NCBI Taxonomy" id="7064"/>
    <lineage>
        <taxon>Eukaryota</taxon>
        <taxon>Metazoa</taxon>
        <taxon>Ecdysozoa</taxon>
        <taxon>Arthropoda</taxon>
        <taxon>Hexapoda</taxon>
        <taxon>Insecta</taxon>
        <taxon>Pterygota</taxon>
        <taxon>Neoptera</taxon>
        <taxon>Endopterygota</taxon>
        <taxon>Coleoptera</taxon>
        <taxon>Polyphaga</taxon>
        <taxon>Scarabaeiformia</taxon>
        <taxon>Scarabaeidae</taxon>
        <taxon>Rutelinae</taxon>
        <taxon>Popillia</taxon>
    </lineage>
</organism>
<sequence>MSHKYSMHWSKYDVTCWLEDILPKIIEDQVTCWLEDILPKIIEDQVCAWDAPADYQIALPYNKDLEIKDNIVKNAIDNFGGKLGLLKQQKRKGEVAVMSHSLDYPDATILEAS</sequence>
<evidence type="ECO:0000313" key="2">
    <source>
        <dbReference type="Proteomes" id="UP001458880"/>
    </source>
</evidence>
<reference evidence="1 2" key="1">
    <citation type="journal article" date="2024" name="BMC Genomics">
        <title>De novo assembly and annotation of Popillia japonica's genome with initial clues to its potential as an invasive pest.</title>
        <authorList>
            <person name="Cucini C."/>
            <person name="Boschi S."/>
            <person name="Funari R."/>
            <person name="Cardaioli E."/>
            <person name="Iannotti N."/>
            <person name="Marturano G."/>
            <person name="Paoli F."/>
            <person name="Bruttini M."/>
            <person name="Carapelli A."/>
            <person name="Frati F."/>
            <person name="Nardi F."/>
        </authorList>
    </citation>
    <scope>NUCLEOTIDE SEQUENCE [LARGE SCALE GENOMIC DNA]</scope>
    <source>
        <strain evidence="1">DMR45628</strain>
    </source>
</reference>
<accession>A0AAW1IYT1</accession>
<keyword evidence="2" id="KW-1185">Reference proteome</keyword>
<dbReference type="AlphaFoldDB" id="A0AAW1IYT1"/>
<evidence type="ECO:0000313" key="1">
    <source>
        <dbReference type="EMBL" id="KAK9695325.1"/>
    </source>
</evidence>
<comment type="caution">
    <text evidence="1">The sequence shown here is derived from an EMBL/GenBank/DDBJ whole genome shotgun (WGS) entry which is preliminary data.</text>
</comment>
<dbReference type="Proteomes" id="UP001458880">
    <property type="component" value="Unassembled WGS sequence"/>
</dbReference>